<feature type="transmembrane region" description="Helical" evidence="1">
    <location>
        <begin position="27"/>
        <end position="47"/>
    </location>
</feature>
<dbReference type="OrthoDB" id="3722493at2"/>
<feature type="transmembrane region" description="Helical" evidence="1">
    <location>
        <begin position="358"/>
        <end position="377"/>
    </location>
</feature>
<dbReference type="Pfam" id="PF06772">
    <property type="entry name" value="LtrA"/>
    <property type="match status" value="1"/>
</dbReference>
<dbReference type="RefSeq" id="WP_146921339.1">
    <property type="nucleotide sequence ID" value="NZ_CP042430.1"/>
</dbReference>
<feature type="transmembrane region" description="Helical" evidence="1">
    <location>
        <begin position="335"/>
        <end position="352"/>
    </location>
</feature>
<evidence type="ECO:0000256" key="1">
    <source>
        <dbReference type="SAM" id="Phobius"/>
    </source>
</evidence>
<accession>A0A5B8U7K6</accession>
<keyword evidence="1" id="KW-1133">Transmembrane helix</keyword>
<protein>
    <submittedName>
        <fullName evidence="2">Low temperature requirement protein A</fullName>
    </submittedName>
</protein>
<feature type="transmembrane region" description="Helical" evidence="1">
    <location>
        <begin position="53"/>
        <end position="74"/>
    </location>
</feature>
<dbReference type="PANTHER" id="PTHR36840">
    <property type="entry name" value="BLL5714 PROTEIN"/>
    <property type="match status" value="1"/>
</dbReference>
<keyword evidence="1" id="KW-0472">Membrane</keyword>
<gene>
    <name evidence="2" type="ORF">FSW04_16875</name>
</gene>
<dbReference type="EMBL" id="CP042430">
    <property type="protein sequence ID" value="QEC49083.1"/>
    <property type="molecule type" value="Genomic_DNA"/>
</dbReference>
<evidence type="ECO:0000313" key="3">
    <source>
        <dbReference type="Proteomes" id="UP000321805"/>
    </source>
</evidence>
<dbReference type="KEGG" id="bsol:FSW04_16875"/>
<keyword evidence="1" id="KW-0812">Transmembrane</keyword>
<keyword evidence="3" id="KW-1185">Reference proteome</keyword>
<evidence type="ECO:0000313" key="2">
    <source>
        <dbReference type="EMBL" id="QEC49083.1"/>
    </source>
</evidence>
<sequence length="391" mass="41461">MSVGAAAPAPGAPPAVPPEQRVTALELFFDLVFVFAITQVTGFVSAHPDWTRLAEGMAILTMLWWAWGCYAWLGNNAASDDGLFRVALLSAMAAMLVVAIAVPHAFGKDAVAFGAAYCVVRILHIAAYVVLARPDPALRAAVAGLARSMIPVGLLLLTAGLLHGPGRTACWVAAIVIDVGGLWLFGVDGWRVEAGHLAERYSGILIIALGESIVALGVGAEGLPLHAGLIGGVLLGITVAAALWWAYFDVVALVAQRRFSRATGRDRVLIARDSYTYLHLPMVAGIILFALGVKKTLAHISDPLETVPAVGLCGGVALYLVALVAFRLRNVHRLNVARLIAAAALVVLIVPARHADALLTLGLTAAVMVAPLAYERVRYHDLRRRLRRQLT</sequence>
<feature type="transmembrane region" description="Helical" evidence="1">
    <location>
        <begin position="171"/>
        <end position="190"/>
    </location>
</feature>
<organism evidence="2 3">
    <name type="scientific">Baekduia soli</name>
    <dbReference type="NCBI Taxonomy" id="496014"/>
    <lineage>
        <taxon>Bacteria</taxon>
        <taxon>Bacillati</taxon>
        <taxon>Actinomycetota</taxon>
        <taxon>Thermoleophilia</taxon>
        <taxon>Solirubrobacterales</taxon>
        <taxon>Baekduiaceae</taxon>
        <taxon>Baekduia</taxon>
    </lineage>
</organism>
<dbReference type="PANTHER" id="PTHR36840:SF1">
    <property type="entry name" value="BLL5714 PROTEIN"/>
    <property type="match status" value="1"/>
</dbReference>
<proteinExistence type="predicted"/>
<dbReference type="AlphaFoldDB" id="A0A5B8U7K6"/>
<feature type="transmembrane region" description="Helical" evidence="1">
    <location>
        <begin position="144"/>
        <end position="165"/>
    </location>
</feature>
<feature type="transmembrane region" description="Helical" evidence="1">
    <location>
        <begin position="306"/>
        <end position="328"/>
    </location>
</feature>
<feature type="transmembrane region" description="Helical" evidence="1">
    <location>
        <begin position="86"/>
        <end position="106"/>
    </location>
</feature>
<dbReference type="Proteomes" id="UP000321805">
    <property type="component" value="Chromosome"/>
</dbReference>
<feature type="transmembrane region" description="Helical" evidence="1">
    <location>
        <begin position="229"/>
        <end position="254"/>
    </location>
</feature>
<dbReference type="InterPro" id="IPR010640">
    <property type="entry name" value="Low_temperature_requirement_A"/>
</dbReference>
<feature type="transmembrane region" description="Helical" evidence="1">
    <location>
        <begin position="275"/>
        <end position="294"/>
    </location>
</feature>
<feature type="transmembrane region" description="Helical" evidence="1">
    <location>
        <begin position="112"/>
        <end position="132"/>
    </location>
</feature>
<reference evidence="2 3" key="1">
    <citation type="journal article" date="2018" name="J. Microbiol.">
        <title>Baekduia soli gen. nov., sp. nov., a novel bacterium isolated from the soil of Baekdu Mountain and proposal of a novel family name, Baekduiaceae fam. nov.</title>
        <authorList>
            <person name="An D.S."/>
            <person name="Siddiqi M.Z."/>
            <person name="Kim K.H."/>
            <person name="Yu H.S."/>
            <person name="Im W.T."/>
        </authorList>
    </citation>
    <scope>NUCLEOTIDE SEQUENCE [LARGE SCALE GENOMIC DNA]</scope>
    <source>
        <strain evidence="2 3">BR7-21</strain>
    </source>
</reference>
<feature type="transmembrane region" description="Helical" evidence="1">
    <location>
        <begin position="202"/>
        <end position="223"/>
    </location>
</feature>
<name>A0A5B8U7K6_9ACTN</name>